<evidence type="ECO:0000259" key="4">
    <source>
        <dbReference type="PROSITE" id="PS50110"/>
    </source>
</evidence>
<gene>
    <name evidence="6" type="primary">arcA</name>
    <name evidence="6" type="ORF">SIID45300_00508</name>
</gene>
<proteinExistence type="predicted"/>
<evidence type="ECO:0000256" key="2">
    <source>
        <dbReference type="PROSITE-ProRule" id="PRU00169"/>
    </source>
</evidence>
<name>A0ABQ0C5N6_9PROT</name>
<dbReference type="InterPro" id="IPR001867">
    <property type="entry name" value="OmpR/PhoB-type_DNA-bd"/>
</dbReference>
<dbReference type="CDD" id="cd00383">
    <property type="entry name" value="trans_reg_C"/>
    <property type="match status" value="1"/>
</dbReference>
<dbReference type="InterPro" id="IPR016032">
    <property type="entry name" value="Sig_transdc_resp-reg_C-effctor"/>
</dbReference>
<dbReference type="Pfam" id="PF00486">
    <property type="entry name" value="Trans_reg_C"/>
    <property type="match status" value="1"/>
</dbReference>
<dbReference type="EMBL" id="BAAFGK010000002">
    <property type="protein sequence ID" value="GAB0056203.1"/>
    <property type="molecule type" value="Genomic_DNA"/>
</dbReference>
<evidence type="ECO:0000313" key="7">
    <source>
        <dbReference type="Proteomes" id="UP001628193"/>
    </source>
</evidence>
<feature type="modified residue" description="4-aspartylphosphate" evidence="2">
    <location>
        <position position="55"/>
    </location>
</feature>
<keyword evidence="2" id="KW-0597">Phosphoprotein</keyword>
<dbReference type="PANTHER" id="PTHR48111">
    <property type="entry name" value="REGULATOR OF RPOS"/>
    <property type="match status" value="1"/>
</dbReference>
<dbReference type="SMART" id="SM00862">
    <property type="entry name" value="Trans_reg_C"/>
    <property type="match status" value="1"/>
</dbReference>
<dbReference type="SUPFAM" id="SSF52172">
    <property type="entry name" value="CheY-like"/>
    <property type="match status" value="1"/>
</dbReference>
<keyword evidence="1 3" id="KW-0238">DNA-binding</keyword>
<dbReference type="RefSeq" id="WP_420903920.1">
    <property type="nucleotide sequence ID" value="NZ_BAAFGK010000002.1"/>
</dbReference>
<keyword evidence="7" id="KW-1185">Reference proteome</keyword>
<sequence length="235" mass="27065">MNGAAHLLIVEDDTVTRELLAACFEKEGYAVSRAENGAAMWEILQEQAIDLVLMDINLPDDDGFSLTRALRRRSEIGIILVTARKEDVDRIIGLELGADDYVVKPFNDRELLIRVKNLLRRTRKQRREEDASITRHLFNGWTLDTERRRLTSPEGEVVPLTNGEYLLLSVFVRKPGRVFTRDQLLEAVSSRDWMPSDRTIDVMVNRLRRKLNESAMPRMLVTVHGVGYQFLSERE</sequence>
<dbReference type="InterPro" id="IPR001789">
    <property type="entry name" value="Sig_transdc_resp-reg_receiver"/>
</dbReference>
<dbReference type="InterPro" id="IPR039420">
    <property type="entry name" value="WalR-like"/>
</dbReference>
<evidence type="ECO:0000259" key="5">
    <source>
        <dbReference type="PROSITE" id="PS51755"/>
    </source>
</evidence>
<dbReference type="Proteomes" id="UP001628193">
    <property type="component" value="Unassembled WGS sequence"/>
</dbReference>
<dbReference type="PROSITE" id="PS50110">
    <property type="entry name" value="RESPONSE_REGULATORY"/>
    <property type="match status" value="1"/>
</dbReference>
<dbReference type="SMART" id="SM00448">
    <property type="entry name" value="REC"/>
    <property type="match status" value="1"/>
</dbReference>
<feature type="DNA-binding region" description="OmpR/PhoB-type" evidence="3">
    <location>
        <begin position="133"/>
        <end position="232"/>
    </location>
</feature>
<organism evidence="6 7">
    <name type="scientific">Candidatus Magnetaquiglobus chichijimensis</name>
    <dbReference type="NCBI Taxonomy" id="3141448"/>
    <lineage>
        <taxon>Bacteria</taxon>
        <taxon>Pseudomonadati</taxon>
        <taxon>Pseudomonadota</taxon>
        <taxon>Magnetococcia</taxon>
        <taxon>Magnetococcales</taxon>
        <taxon>Candidatus Magnetaquicoccaceae</taxon>
        <taxon>Candidatus Magnetaquiglobus</taxon>
    </lineage>
</organism>
<dbReference type="SUPFAM" id="SSF46894">
    <property type="entry name" value="C-terminal effector domain of the bipartite response regulators"/>
    <property type="match status" value="1"/>
</dbReference>
<dbReference type="Gene3D" id="3.40.50.2300">
    <property type="match status" value="1"/>
</dbReference>
<dbReference type="Pfam" id="PF00072">
    <property type="entry name" value="Response_reg"/>
    <property type="match status" value="1"/>
</dbReference>
<evidence type="ECO:0000313" key="6">
    <source>
        <dbReference type="EMBL" id="GAB0056203.1"/>
    </source>
</evidence>
<reference evidence="6 7" key="1">
    <citation type="submission" date="2024-09" db="EMBL/GenBank/DDBJ databases">
        <title>Draft genome sequence of Candidatus Magnetaquicoccaceae bacterium FCR-1.</title>
        <authorList>
            <person name="Shimoshige H."/>
            <person name="Shimamura S."/>
            <person name="Taoka A."/>
            <person name="Kobayashi H."/>
            <person name="Maekawa T."/>
        </authorList>
    </citation>
    <scope>NUCLEOTIDE SEQUENCE [LARGE SCALE GENOMIC DNA]</scope>
    <source>
        <strain evidence="6 7">FCR-1</strain>
    </source>
</reference>
<dbReference type="PANTHER" id="PTHR48111:SF58">
    <property type="entry name" value="TORCAD OPERON TRANSCRIPTIONAL REGULATORY PROTEIN TORR"/>
    <property type="match status" value="1"/>
</dbReference>
<feature type="domain" description="Response regulatory" evidence="4">
    <location>
        <begin position="6"/>
        <end position="119"/>
    </location>
</feature>
<dbReference type="Gene3D" id="1.10.10.10">
    <property type="entry name" value="Winged helix-like DNA-binding domain superfamily/Winged helix DNA-binding domain"/>
    <property type="match status" value="1"/>
</dbReference>
<comment type="caution">
    <text evidence="6">The sequence shown here is derived from an EMBL/GenBank/DDBJ whole genome shotgun (WGS) entry which is preliminary data.</text>
</comment>
<feature type="domain" description="OmpR/PhoB-type" evidence="5">
    <location>
        <begin position="133"/>
        <end position="232"/>
    </location>
</feature>
<dbReference type="Gene3D" id="6.10.250.690">
    <property type="match status" value="1"/>
</dbReference>
<dbReference type="PROSITE" id="PS51755">
    <property type="entry name" value="OMPR_PHOB"/>
    <property type="match status" value="1"/>
</dbReference>
<accession>A0ABQ0C5N6</accession>
<evidence type="ECO:0000256" key="3">
    <source>
        <dbReference type="PROSITE-ProRule" id="PRU01091"/>
    </source>
</evidence>
<evidence type="ECO:0000256" key="1">
    <source>
        <dbReference type="ARBA" id="ARBA00023125"/>
    </source>
</evidence>
<dbReference type="InterPro" id="IPR011006">
    <property type="entry name" value="CheY-like_superfamily"/>
</dbReference>
<protein>
    <submittedName>
        <fullName evidence="6">Aerobic respiration control protein ArcA</fullName>
    </submittedName>
</protein>
<dbReference type="InterPro" id="IPR036388">
    <property type="entry name" value="WH-like_DNA-bd_sf"/>
</dbReference>